<evidence type="ECO:0000313" key="2">
    <source>
        <dbReference type="Proteomes" id="UP000095255"/>
    </source>
</evidence>
<dbReference type="STRING" id="1390249.BHU72_12985"/>
<proteinExistence type="predicted"/>
<accession>A0A1E5L8U1</accession>
<dbReference type="Proteomes" id="UP000095255">
    <property type="component" value="Unassembled WGS sequence"/>
</dbReference>
<keyword evidence="2" id="KW-1185">Reference proteome</keyword>
<dbReference type="OrthoDB" id="2991654at2"/>
<protein>
    <submittedName>
        <fullName evidence="1">Uncharacterized protein</fullName>
    </submittedName>
</protein>
<dbReference type="AlphaFoldDB" id="A0A1E5L8U1"/>
<name>A0A1E5L8U1_9FIRM</name>
<dbReference type="EMBL" id="MJAT01000003">
    <property type="protein sequence ID" value="OEH86565.1"/>
    <property type="molecule type" value="Genomic_DNA"/>
</dbReference>
<reference evidence="1 2" key="1">
    <citation type="submission" date="2016-09" db="EMBL/GenBank/DDBJ databases">
        <title>Desulfuribacillus arsenicus sp. nov., an obligately anaerobic, dissimilatory arsenic- and antimonate-reducing bacterium isolated from anoxic sediments.</title>
        <authorList>
            <person name="Abin C.A."/>
            <person name="Hollibaugh J.T."/>
        </authorList>
    </citation>
    <scope>NUCLEOTIDE SEQUENCE [LARGE SCALE GENOMIC DNA]</scope>
    <source>
        <strain evidence="1 2">MLFW-2</strain>
    </source>
</reference>
<organism evidence="1 2">
    <name type="scientific">Desulfuribacillus stibiiarsenatis</name>
    <dbReference type="NCBI Taxonomy" id="1390249"/>
    <lineage>
        <taxon>Bacteria</taxon>
        <taxon>Bacillati</taxon>
        <taxon>Bacillota</taxon>
        <taxon>Desulfuribacillia</taxon>
        <taxon>Desulfuribacillales</taxon>
        <taxon>Desulfuribacillaceae</taxon>
        <taxon>Desulfuribacillus</taxon>
    </lineage>
</organism>
<gene>
    <name evidence="1" type="ORF">BHU72_12985</name>
</gene>
<evidence type="ECO:0000313" key="1">
    <source>
        <dbReference type="EMBL" id="OEH86565.1"/>
    </source>
</evidence>
<comment type="caution">
    <text evidence="1">The sequence shown here is derived from an EMBL/GenBank/DDBJ whole genome shotgun (WGS) entry which is preliminary data.</text>
</comment>
<sequence length="65" mass="7390">MSLLQIFGQIADLKEVDYKNTLVLTALVEILAEKGLITRSEIIERAQALDLGHEVEIDQKRIRVQ</sequence>